<evidence type="ECO:0000256" key="1">
    <source>
        <dbReference type="ARBA" id="ARBA00022801"/>
    </source>
</evidence>
<organism evidence="3 4">
    <name type="scientific">Gordonia prachuapensis</name>
    <dbReference type="NCBI Taxonomy" id="3115651"/>
    <lineage>
        <taxon>Bacteria</taxon>
        <taxon>Bacillati</taxon>
        <taxon>Actinomycetota</taxon>
        <taxon>Actinomycetes</taxon>
        <taxon>Mycobacteriales</taxon>
        <taxon>Gordoniaceae</taxon>
        <taxon>Gordonia</taxon>
    </lineage>
</organism>
<gene>
    <name evidence="3" type="ORF">V1Y59_22915</name>
</gene>
<sequence>MRTFTSDGLTFPVTVHGPDTGEPIVLLHGFPQDSTSWAATAGLLAEAGHRVLVPDLRGYSPGACPPERSAYGIHRLVGDVIALLDSAALDDAHVVGHDWGGSLVWTMRRTHPHRMRSAVVVSTPHPAALAWGWLHSGQLLRSWYMGAIALPVVPELVMRHGVARFLAKTGLPVDRARHYQNLMNTDGVATGALNWYRQMLVEQVRRPVRPAPPADASMPPTMYIWGREDPFFSPSVTERTSRVVDDVELAELDGGHWLPETHPTELAELIGRRVRDT</sequence>
<dbReference type="Proteomes" id="UP001335729">
    <property type="component" value="Unassembled WGS sequence"/>
</dbReference>
<keyword evidence="4" id="KW-1185">Reference proteome</keyword>
<comment type="caution">
    <text evidence="3">The sequence shown here is derived from an EMBL/GenBank/DDBJ whole genome shotgun (WGS) entry which is preliminary data.</text>
</comment>
<name>A0ABU7N050_9ACTN</name>
<dbReference type="PRINTS" id="PR00111">
    <property type="entry name" value="ABHYDROLASE"/>
</dbReference>
<dbReference type="Pfam" id="PF00561">
    <property type="entry name" value="Abhydrolase_1"/>
    <property type="match status" value="1"/>
</dbReference>
<proteinExistence type="predicted"/>
<dbReference type="SUPFAM" id="SSF53474">
    <property type="entry name" value="alpha/beta-Hydrolases"/>
    <property type="match status" value="1"/>
</dbReference>
<dbReference type="InterPro" id="IPR029058">
    <property type="entry name" value="AB_hydrolase_fold"/>
</dbReference>
<evidence type="ECO:0000313" key="3">
    <source>
        <dbReference type="EMBL" id="MEE4025953.1"/>
    </source>
</evidence>
<feature type="domain" description="AB hydrolase-1" evidence="2">
    <location>
        <begin position="23"/>
        <end position="263"/>
    </location>
</feature>
<dbReference type="InterPro" id="IPR000073">
    <property type="entry name" value="AB_hydrolase_1"/>
</dbReference>
<keyword evidence="1 3" id="KW-0378">Hydrolase</keyword>
<dbReference type="EMBL" id="JAZDUE010000027">
    <property type="protein sequence ID" value="MEE4025953.1"/>
    <property type="molecule type" value="Genomic_DNA"/>
</dbReference>
<dbReference type="PANTHER" id="PTHR43329">
    <property type="entry name" value="EPOXIDE HYDROLASE"/>
    <property type="match status" value="1"/>
</dbReference>
<evidence type="ECO:0000259" key="2">
    <source>
        <dbReference type="Pfam" id="PF00561"/>
    </source>
</evidence>
<accession>A0ABU7N050</accession>
<dbReference type="RefSeq" id="WP_330507341.1">
    <property type="nucleotide sequence ID" value="NZ_JAZDUE010000027.1"/>
</dbReference>
<protein>
    <submittedName>
        <fullName evidence="3">Alpha/beta fold hydrolase</fullName>
    </submittedName>
</protein>
<dbReference type="InterPro" id="IPR000639">
    <property type="entry name" value="Epox_hydrolase-like"/>
</dbReference>
<reference evidence="3 4" key="1">
    <citation type="submission" date="2024-01" db="EMBL/GenBank/DDBJ databases">
        <title>Draft genome sequence of Gordonia sp. PKS22-38.</title>
        <authorList>
            <person name="Suphannarot A."/>
            <person name="Mingma R."/>
        </authorList>
    </citation>
    <scope>NUCLEOTIDE SEQUENCE [LARGE SCALE GENOMIC DNA]</scope>
    <source>
        <strain evidence="3 4">PKS22-38</strain>
    </source>
</reference>
<dbReference type="Gene3D" id="3.40.50.1820">
    <property type="entry name" value="alpha/beta hydrolase"/>
    <property type="match status" value="1"/>
</dbReference>
<dbReference type="PRINTS" id="PR00412">
    <property type="entry name" value="EPOXHYDRLASE"/>
</dbReference>
<dbReference type="GO" id="GO:0016787">
    <property type="term" value="F:hydrolase activity"/>
    <property type="evidence" value="ECO:0007669"/>
    <property type="project" value="UniProtKB-KW"/>
</dbReference>
<evidence type="ECO:0000313" key="4">
    <source>
        <dbReference type="Proteomes" id="UP001335729"/>
    </source>
</evidence>